<dbReference type="KEGG" id="eiv:EIN_251820"/>
<dbReference type="InterPro" id="IPR019383">
    <property type="entry name" value="Golgin_A_7/ERF4"/>
</dbReference>
<evidence type="ECO:0000256" key="1">
    <source>
        <dbReference type="ARBA" id="ARBA00004406"/>
    </source>
</evidence>
<dbReference type="GeneID" id="14893854"/>
<dbReference type="OrthoDB" id="29628at2759"/>
<keyword evidence="6" id="KW-0472">Membrane</keyword>
<evidence type="ECO:0000313" key="8">
    <source>
        <dbReference type="EMBL" id="ELP94998.1"/>
    </source>
</evidence>
<evidence type="ECO:0000256" key="5">
    <source>
        <dbReference type="ARBA" id="ARBA00022824"/>
    </source>
</evidence>
<dbReference type="Proteomes" id="UP000014680">
    <property type="component" value="Unassembled WGS sequence"/>
</dbReference>
<name>A0A0A1UEU2_ENTIV</name>
<feature type="domain" description="Golgin subfamily A member 7/ERF4" evidence="7">
    <location>
        <begin position="10"/>
        <end position="120"/>
    </location>
</feature>
<dbReference type="OMA" id="FIYICTE"/>
<proteinExistence type="inferred from homology"/>
<dbReference type="AlphaFoldDB" id="A0A0A1UEU2"/>
<dbReference type="VEuPathDB" id="AmoebaDB:EIN_251820"/>
<dbReference type="GO" id="GO:0005789">
    <property type="term" value="C:endoplasmic reticulum membrane"/>
    <property type="evidence" value="ECO:0007669"/>
    <property type="project" value="UniProtKB-SubCell"/>
</dbReference>
<evidence type="ECO:0000256" key="2">
    <source>
        <dbReference type="ARBA" id="ARBA00007732"/>
    </source>
</evidence>
<dbReference type="Pfam" id="PF10256">
    <property type="entry name" value="Erf4"/>
    <property type="match status" value="1"/>
</dbReference>
<gene>
    <name evidence="8" type="ORF">EIN_251820</name>
</gene>
<comment type="subunit">
    <text evidence="3">Interacts with ERF2.</text>
</comment>
<comment type="subcellular location">
    <subcellularLocation>
        <location evidence="1">Endoplasmic reticulum membrane</location>
        <topology evidence="1">Peripheral membrane protein</topology>
    </subcellularLocation>
</comment>
<dbReference type="PANTHER" id="PTHR13254:SF0">
    <property type="entry name" value="GOLGIN SUBFAMILY A MEMBER 7_ERF4 DOMAIN-CONTAINING PROTEIN"/>
    <property type="match status" value="1"/>
</dbReference>
<evidence type="ECO:0000259" key="7">
    <source>
        <dbReference type="Pfam" id="PF10256"/>
    </source>
</evidence>
<sequence>MAHPTVHYQIVSVDRDYSKGLTPQFYVQRPPALSGHIEPYDFEEVMKRVNKFFEQAETITWKTMLEESLSCFTCGLTECCIKNQYYRRMCELQEYLTELNIRFPSLQFIHPINNGFLCVCSSLLIIEQID</sequence>
<dbReference type="GO" id="GO:0006612">
    <property type="term" value="P:protein targeting to membrane"/>
    <property type="evidence" value="ECO:0007669"/>
    <property type="project" value="TreeGrafter"/>
</dbReference>
<comment type="similarity">
    <text evidence="2">Belongs to the ERF4 family.</text>
</comment>
<dbReference type="RefSeq" id="XP_004261769.1">
    <property type="nucleotide sequence ID" value="XM_004261721.1"/>
</dbReference>
<organism evidence="8 9">
    <name type="scientific">Entamoeba invadens IP1</name>
    <dbReference type="NCBI Taxonomy" id="370355"/>
    <lineage>
        <taxon>Eukaryota</taxon>
        <taxon>Amoebozoa</taxon>
        <taxon>Evosea</taxon>
        <taxon>Archamoebae</taxon>
        <taxon>Mastigamoebida</taxon>
        <taxon>Entamoebidae</taxon>
        <taxon>Entamoeba</taxon>
    </lineage>
</organism>
<evidence type="ECO:0000256" key="6">
    <source>
        <dbReference type="ARBA" id="ARBA00023136"/>
    </source>
</evidence>
<dbReference type="GO" id="GO:0002178">
    <property type="term" value="C:palmitoyltransferase complex"/>
    <property type="evidence" value="ECO:0007669"/>
    <property type="project" value="TreeGrafter"/>
</dbReference>
<accession>A0A0A1UEU2</accession>
<evidence type="ECO:0000313" key="9">
    <source>
        <dbReference type="Proteomes" id="UP000014680"/>
    </source>
</evidence>
<dbReference type="InterPro" id="IPR051371">
    <property type="entry name" value="Ras_palmitoyltransferase"/>
</dbReference>
<dbReference type="EMBL" id="KB206169">
    <property type="protein sequence ID" value="ELP94998.1"/>
    <property type="molecule type" value="Genomic_DNA"/>
</dbReference>
<evidence type="ECO:0000256" key="3">
    <source>
        <dbReference type="ARBA" id="ARBA00011396"/>
    </source>
</evidence>
<reference evidence="8 9" key="1">
    <citation type="submission" date="2012-10" db="EMBL/GenBank/DDBJ databases">
        <authorList>
            <person name="Zafar N."/>
            <person name="Inman J."/>
            <person name="Hall N."/>
            <person name="Lorenzi H."/>
            <person name="Caler E."/>
        </authorList>
    </citation>
    <scope>NUCLEOTIDE SEQUENCE [LARGE SCALE GENOMIC DNA]</scope>
    <source>
        <strain evidence="8 9">IP1</strain>
    </source>
</reference>
<keyword evidence="5" id="KW-0256">Endoplasmic reticulum</keyword>
<dbReference type="PANTHER" id="PTHR13254">
    <property type="entry name" value="GOLGI AUTOANTIGEN, GOLGIN SUBFAMILY A, 7"/>
    <property type="match status" value="1"/>
</dbReference>
<keyword evidence="9" id="KW-1185">Reference proteome</keyword>
<protein>
    <recommendedName>
        <fullName evidence="4">Ras modification protein ERF4</fullName>
    </recommendedName>
</protein>
<evidence type="ECO:0000256" key="4">
    <source>
        <dbReference type="ARBA" id="ARBA00018463"/>
    </source>
</evidence>